<reference evidence="2 3" key="1">
    <citation type="journal article" date="2024" name="J Genomics">
        <title>Draft genome sequencing and assembly of Favolaschia claudopus CIRM-BRFM 2984 isolated from oak limbs.</title>
        <authorList>
            <person name="Navarro D."/>
            <person name="Drula E."/>
            <person name="Chaduli D."/>
            <person name="Cazenave R."/>
            <person name="Ahrendt S."/>
            <person name="Wang J."/>
            <person name="Lipzen A."/>
            <person name="Daum C."/>
            <person name="Barry K."/>
            <person name="Grigoriev I.V."/>
            <person name="Favel A."/>
            <person name="Rosso M.N."/>
            <person name="Martin F."/>
        </authorList>
    </citation>
    <scope>NUCLEOTIDE SEQUENCE [LARGE SCALE GENOMIC DNA]</scope>
    <source>
        <strain evidence="2 3">CIRM-BRFM 2984</strain>
    </source>
</reference>
<keyword evidence="3" id="KW-1185">Reference proteome</keyword>
<dbReference type="AlphaFoldDB" id="A0AAV9ZHP5"/>
<feature type="region of interest" description="Disordered" evidence="1">
    <location>
        <begin position="140"/>
        <end position="179"/>
    </location>
</feature>
<gene>
    <name evidence="2" type="ORF">R3P38DRAFT_3233167</name>
</gene>
<dbReference type="EMBL" id="JAWWNJ010000145">
    <property type="protein sequence ID" value="KAK6983853.1"/>
    <property type="molecule type" value="Genomic_DNA"/>
</dbReference>
<sequence length="204" mass="23123">MSQSLTRCSSIKKCVDMRKRKMKETPLDFTYLTYKEALFYSQLLCWAQHRTYNPPLSSLHLDMIAPNTLAEYLDIETKNLLTRRKGINNDDRFNATYVKSMKAAPAADVSLLSMMKICRLSATLEYHNLALQAIHNGLPTPPATQQSASAADARPEGTGNRTRQYNQNASPARPPNDRRTTCDELFLAARKITWIRHLAMISVT</sequence>
<protein>
    <submittedName>
        <fullName evidence="2">Uncharacterized protein</fullName>
    </submittedName>
</protein>
<evidence type="ECO:0000313" key="3">
    <source>
        <dbReference type="Proteomes" id="UP001362999"/>
    </source>
</evidence>
<organism evidence="2 3">
    <name type="scientific">Favolaschia claudopus</name>
    <dbReference type="NCBI Taxonomy" id="2862362"/>
    <lineage>
        <taxon>Eukaryota</taxon>
        <taxon>Fungi</taxon>
        <taxon>Dikarya</taxon>
        <taxon>Basidiomycota</taxon>
        <taxon>Agaricomycotina</taxon>
        <taxon>Agaricomycetes</taxon>
        <taxon>Agaricomycetidae</taxon>
        <taxon>Agaricales</taxon>
        <taxon>Marasmiineae</taxon>
        <taxon>Mycenaceae</taxon>
        <taxon>Favolaschia</taxon>
    </lineage>
</organism>
<proteinExistence type="predicted"/>
<dbReference type="Proteomes" id="UP001362999">
    <property type="component" value="Unassembled WGS sequence"/>
</dbReference>
<name>A0AAV9ZHP5_9AGAR</name>
<comment type="caution">
    <text evidence="2">The sequence shown here is derived from an EMBL/GenBank/DDBJ whole genome shotgun (WGS) entry which is preliminary data.</text>
</comment>
<feature type="compositionally biased region" description="Polar residues" evidence="1">
    <location>
        <begin position="159"/>
        <end position="170"/>
    </location>
</feature>
<evidence type="ECO:0000313" key="2">
    <source>
        <dbReference type="EMBL" id="KAK6983853.1"/>
    </source>
</evidence>
<accession>A0AAV9ZHP5</accession>
<evidence type="ECO:0000256" key="1">
    <source>
        <dbReference type="SAM" id="MobiDB-lite"/>
    </source>
</evidence>